<proteinExistence type="predicted"/>
<reference evidence="2 3" key="1">
    <citation type="submission" date="2021-10" db="EMBL/GenBank/DDBJ databases">
        <title>Anaerobic single-cell dispensing facilitates the cultivation of human gut bacteria.</title>
        <authorList>
            <person name="Afrizal A."/>
        </authorList>
    </citation>
    <scope>NUCLEOTIDE SEQUENCE [LARGE SCALE GENOMIC DNA]</scope>
    <source>
        <strain evidence="2 3">CLA-AA-H200</strain>
    </source>
</reference>
<dbReference type="InterPro" id="IPR029061">
    <property type="entry name" value="THDP-binding"/>
</dbReference>
<name>A0ABS8FSI1_9FIRM</name>
<dbReference type="SUPFAM" id="SSF52518">
    <property type="entry name" value="Thiamin diphosphate-binding fold (THDP-binding)"/>
    <property type="match status" value="1"/>
</dbReference>
<sequence length="309" mass="33790">MEMRKIFSQEVEKLMQTNDKICVISADMAGAHDNFWIQDKYPDRAFNIGVCEGNMASVAGGMSAYGMVPFIYTFSSFSGRRMLDQIAISICHPKLNVKIVGSDPGISATILGATHSALDDIGALRSIANLVIFEAVDERQLRQAIPQIAAYDGAVYVRVIRKEAEDIFDDDYKFDLFKADVIREGTDVTLMATGIMVAEALRAVEILKEEGISAELVNVHTIKPIDEETVLASLKKTGCGVTCENHNILGGLHSAVSDVVTEKYPVPLKAIGVHDRFSEVGPLDYLKKLFKLTAEDIAEAAREAVKSKS</sequence>
<gene>
    <name evidence="2" type="ORF">LKD70_00495</name>
</gene>
<dbReference type="Proteomes" id="UP001198151">
    <property type="component" value="Unassembled WGS sequence"/>
</dbReference>
<organism evidence="2 3">
    <name type="scientific">Ruminococcus turbiniformis</name>
    <dbReference type="NCBI Taxonomy" id="2881258"/>
    <lineage>
        <taxon>Bacteria</taxon>
        <taxon>Bacillati</taxon>
        <taxon>Bacillota</taxon>
        <taxon>Clostridia</taxon>
        <taxon>Eubacteriales</taxon>
        <taxon>Oscillospiraceae</taxon>
        <taxon>Ruminococcus</taxon>
    </lineage>
</organism>
<comment type="caution">
    <text evidence="2">The sequence shown here is derived from an EMBL/GenBank/DDBJ whole genome shotgun (WGS) entry which is preliminary data.</text>
</comment>
<dbReference type="Gene3D" id="3.40.50.970">
    <property type="match status" value="1"/>
</dbReference>
<dbReference type="InterPro" id="IPR009014">
    <property type="entry name" value="Transketo_C/PFOR_II"/>
</dbReference>
<dbReference type="RefSeq" id="WP_227706101.1">
    <property type="nucleotide sequence ID" value="NZ_JAJEQX010000001.1"/>
</dbReference>
<dbReference type="InterPro" id="IPR005475">
    <property type="entry name" value="Transketolase-like_Pyr-bd"/>
</dbReference>
<feature type="domain" description="Transketolase-like pyrimidine-binding" evidence="1">
    <location>
        <begin position="1"/>
        <end position="167"/>
    </location>
</feature>
<evidence type="ECO:0000313" key="2">
    <source>
        <dbReference type="EMBL" id="MCC2252932.1"/>
    </source>
</evidence>
<keyword evidence="3" id="KW-1185">Reference proteome</keyword>
<evidence type="ECO:0000313" key="3">
    <source>
        <dbReference type="Proteomes" id="UP001198151"/>
    </source>
</evidence>
<dbReference type="Pfam" id="PF02780">
    <property type="entry name" value="Transketolase_C"/>
    <property type="match status" value="1"/>
</dbReference>
<dbReference type="Gene3D" id="3.40.50.920">
    <property type="match status" value="1"/>
</dbReference>
<dbReference type="PANTHER" id="PTHR43825:SF1">
    <property type="entry name" value="TRANSKETOLASE-LIKE PYRIMIDINE-BINDING DOMAIN-CONTAINING PROTEIN"/>
    <property type="match status" value="1"/>
</dbReference>
<dbReference type="PANTHER" id="PTHR43825">
    <property type="entry name" value="PYRUVATE DEHYDROGENASE E1 COMPONENT"/>
    <property type="match status" value="1"/>
</dbReference>
<accession>A0ABS8FSI1</accession>
<dbReference type="SMART" id="SM00861">
    <property type="entry name" value="Transket_pyr"/>
    <property type="match status" value="1"/>
</dbReference>
<dbReference type="EMBL" id="JAJEQX010000001">
    <property type="protein sequence ID" value="MCC2252932.1"/>
    <property type="molecule type" value="Genomic_DNA"/>
</dbReference>
<dbReference type="SUPFAM" id="SSF52922">
    <property type="entry name" value="TK C-terminal domain-like"/>
    <property type="match status" value="1"/>
</dbReference>
<evidence type="ECO:0000259" key="1">
    <source>
        <dbReference type="SMART" id="SM00861"/>
    </source>
</evidence>
<protein>
    <submittedName>
        <fullName evidence="2">Transketolase family protein</fullName>
    </submittedName>
</protein>
<dbReference type="Pfam" id="PF02779">
    <property type="entry name" value="Transket_pyr"/>
    <property type="match status" value="1"/>
</dbReference>
<dbReference type="InterPro" id="IPR033248">
    <property type="entry name" value="Transketolase_C"/>
</dbReference>
<dbReference type="CDD" id="cd07033">
    <property type="entry name" value="TPP_PYR_DXS_TK_like"/>
    <property type="match status" value="1"/>
</dbReference>
<dbReference type="InterPro" id="IPR051157">
    <property type="entry name" value="PDH/Transketolase"/>
</dbReference>